<dbReference type="AlphaFoldDB" id="A0A518GRY5"/>
<dbReference type="Proteomes" id="UP000315349">
    <property type="component" value="Chromosome"/>
</dbReference>
<proteinExistence type="predicted"/>
<protein>
    <submittedName>
        <fullName evidence="1">Uncharacterized protein</fullName>
    </submittedName>
</protein>
<name>A0A518GRY5_9PLAN</name>
<dbReference type="KEGG" id="peh:Spb1_32960"/>
<sequence length="51" mass="5709">MFSMVSDVLFKLLEDDGKLPCELLFAGKSVTCCRESYLRVCELLVSTCLSD</sequence>
<evidence type="ECO:0000313" key="2">
    <source>
        <dbReference type="Proteomes" id="UP000315349"/>
    </source>
</evidence>
<organism evidence="1 2">
    <name type="scientific">Planctopirus ephydatiae</name>
    <dbReference type="NCBI Taxonomy" id="2528019"/>
    <lineage>
        <taxon>Bacteria</taxon>
        <taxon>Pseudomonadati</taxon>
        <taxon>Planctomycetota</taxon>
        <taxon>Planctomycetia</taxon>
        <taxon>Planctomycetales</taxon>
        <taxon>Planctomycetaceae</taxon>
        <taxon>Planctopirus</taxon>
    </lineage>
</organism>
<reference evidence="1 2" key="1">
    <citation type="submission" date="2019-02" db="EMBL/GenBank/DDBJ databases">
        <title>Deep-cultivation of Planctomycetes and their phenomic and genomic characterization uncovers novel biology.</title>
        <authorList>
            <person name="Wiegand S."/>
            <person name="Jogler M."/>
            <person name="Boedeker C."/>
            <person name="Pinto D."/>
            <person name="Vollmers J."/>
            <person name="Rivas-Marin E."/>
            <person name="Kohn T."/>
            <person name="Peeters S.H."/>
            <person name="Heuer A."/>
            <person name="Rast P."/>
            <person name="Oberbeckmann S."/>
            <person name="Bunk B."/>
            <person name="Jeske O."/>
            <person name="Meyerdierks A."/>
            <person name="Storesund J.E."/>
            <person name="Kallscheuer N."/>
            <person name="Luecker S."/>
            <person name="Lage O.M."/>
            <person name="Pohl T."/>
            <person name="Merkel B.J."/>
            <person name="Hornburger P."/>
            <person name="Mueller R.-W."/>
            <person name="Bruemmer F."/>
            <person name="Labrenz M."/>
            <person name="Spormann A.M."/>
            <person name="Op den Camp H."/>
            <person name="Overmann J."/>
            <person name="Amann R."/>
            <person name="Jetten M.S.M."/>
            <person name="Mascher T."/>
            <person name="Medema M.H."/>
            <person name="Devos D.P."/>
            <person name="Kaster A.-K."/>
            <person name="Ovreas L."/>
            <person name="Rohde M."/>
            <person name="Galperin M.Y."/>
            <person name="Jogler C."/>
        </authorList>
    </citation>
    <scope>NUCLEOTIDE SEQUENCE [LARGE SCALE GENOMIC DNA]</scope>
    <source>
        <strain evidence="1 2">Spb1</strain>
    </source>
</reference>
<accession>A0A518GRY5</accession>
<keyword evidence="2" id="KW-1185">Reference proteome</keyword>
<evidence type="ECO:0000313" key="1">
    <source>
        <dbReference type="EMBL" id="QDV31352.1"/>
    </source>
</evidence>
<gene>
    <name evidence="1" type="ORF">Spb1_32960</name>
</gene>
<dbReference type="EMBL" id="CP036299">
    <property type="protein sequence ID" value="QDV31352.1"/>
    <property type="molecule type" value="Genomic_DNA"/>
</dbReference>